<comment type="caution">
    <text evidence="1">The sequence shown here is derived from an EMBL/GenBank/DDBJ whole genome shotgun (WGS) entry which is preliminary data.</text>
</comment>
<reference evidence="1 2" key="1">
    <citation type="submission" date="2024-01" db="EMBL/GenBank/DDBJ databases">
        <title>A draft genome for the cacao thread blight pathogen Marasmiellus scandens.</title>
        <authorList>
            <person name="Baruah I.K."/>
            <person name="Leung J."/>
            <person name="Bukari Y."/>
            <person name="Amoako-Attah I."/>
            <person name="Meinhardt L.W."/>
            <person name="Bailey B.A."/>
            <person name="Cohen S.P."/>
        </authorList>
    </citation>
    <scope>NUCLEOTIDE SEQUENCE [LARGE SCALE GENOMIC DNA]</scope>
    <source>
        <strain evidence="1 2">GH-19</strain>
    </source>
</reference>
<dbReference type="SUPFAM" id="SSF51445">
    <property type="entry name" value="(Trans)glycosidases"/>
    <property type="match status" value="1"/>
</dbReference>
<accession>A0ABR1J801</accession>
<protein>
    <recommendedName>
        <fullName evidence="3">Chitinase</fullName>
    </recommendedName>
</protein>
<proteinExistence type="predicted"/>
<dbReference type="EMBL" id="JBANRG010000031">
    <property type="protein sequence ID" value="KAK7451181.1"/>
    <property type="molecule type" value="Genomic_DNA"/>
</dbReference>
<keyword evidence="2" id="KW-1185">Reference proteome</keyword>
<evidence type="ECO:0000313" key="1">
    <source>
        <dbReference type="EMBL" id="KAK7451181.1"/>
    </source>
</evidence>
<gene>
    <name evidence="1" type="ORF">VKT23_012513</name>
</gene>
<evidence type="ECO:0008006" key="3">
    <source>
        <dbReference type="Google" id="ProtNLM"/>
    </source>
</evidence>
<sequence length="142" mass="15273">MDSAQWWEQQGASKQNEIRKTYNDAGIKLIVSVFGGGAGETSVTSQISDPEGLAEKIGTWVKANNLDGVDVDYEDFGALNDGRAVPWLVSFQTALRAALPSPQYIISHTPTAWLFVGGTGPYIDVHKQVGDGIDWVSSTSLS</sequence>
<dbReference type="InterPro" id="IPR001579">
    <property type="entry name" value="Glyco_hydro_18_chit_AS"/>
</dbReference>
<dbReference type="PROSITE" id="PS01095">
    <property type="entry name" value="GH18_1"/>
    <property type="match status" value="1"/>
</dbReference>
<organism evidence="1 2">
    <name type="scientific">Marasmiellus scandens</name>
    <dbReference type="NCBI Taxonomy" id="2682957"/>
    <lineage>
        <taxon>Eukaryota</taxon>
        <taxon>Fungi</taxon>
        <taxon>Dikarya</taxon>
        <taxon>Basidiomycota</taxon>
        <taxon>Agaricomycotina</taxon>
        <taxon>Agaricomycetes</taxon>
        <taxon>Agaricomycetidae</taxon>
        <taxon>Agaricales</taxon>
        <taxon>Marasmiineae</taxon>
        <taxon>Omphalotaceae</taxon>
        <taxon>Marasmiellus</taxon>
    </lineage>
</organism>
<evidence type="ECO:0000313" key="2">
    <source>
        <dbReference type="Proteomes" id="UP001498398"/>
    </source>
</evidence>
<name>A0ABR1J801_9AGAR</name>
<dbReference type="InterPro" id="IPR017853">
    <property type="entry name" value="GH"/>
</dbReference>
<dbReference type="Gene3D" id="3.20.20.80">
    <property type="entry name" value="Glycosidases"/>
    <property type="match status" value="1"/>
</dbReference>
<dbReference type="Proteomes" id="UP001498398">
    <property type="component" value="Unassembled WGS sequence"/>
</dbReference>